<comment type="caution">
    <text evidence="9">The sequence shown here is derived from an EMBL/GenBank/DDBJ whole genome shotgun (WGS) entry which is preliminary data.</text>
</comment>
<comment type="subcellular location">
    <subcellularLocation>
        <location evidence="1">Endomembrane system</location>
        <topology evidence="1">Multi-pass membrane protein</topology>
    </subcellularLocation>
</comment>
<keyword evidence="6 7" id="KW-0472">Membrane</keyword>
<dbReference type="InterPro" id="IPR010420">
    <property type="entry name" value="CASTOR/POLLUX/SYM8_dom"/>
</dbReference>
<gene>
    <name evidence="9" type="ORF">A2557_04820</name>
</gene>
<dbReference type="Gene3D" id="3.40.50.720">
    <property type="entry name" value="NAD(P)-binding Rossmann-like Domain"/>
    <property type="match status" value="2"/>
</dbReference>
<dbReference type="GO" id="GO:0006811">
    <property type="term" value="P:monoatomic ion transport"/>
    <property type="evidence" value="ECO:0007669"/>
    <property type="project" value="UniProtKB-KW"/>
</dbReference>
<dbReference type="PANTHER" id="PTHR31563">
    <property type="entry name" value="ION CHANNEL POLLUX-RELATED"/>
    <property type="match status" value="1"/>
</dbReference>
<evidence type="ECO:0000256" key="3">
    <source>
        <dbReference type="ARBA" id="ARBA00022692"/>
    </source>
</evidence>
<accession>A0A1F6GUP7</accession>
<evidence type="ECO:0000256" key="1">
    <source>
        <dbReference type="ARBA" id="ARBA00004127"/>
    </source>
</evidence>
<name>A0A1F6GUP7_9PROT</name>
<feature type="domain" description="CASTOR/POLLUX/SYM8 ion channel conserved" evidence="8">
    <location>
        <begin position="281"/>
        <end position="375"/>
    </location>
</feature>
<dbReference type="AlphaFoldDB" id="A0A1F6GUP7"/>
<evidence type="ECO:0000313" key="9">
    <source>
        <dbReference type="EMBL" id="OGH01902.1"/>
    </source>
</evidence>
<sequence length="651" mass="72965">MKRKSLVERFRYRFDNFFSKGGWSIFQALIALYLVTFLLMGGVRVLVNYWIDGNTAQTHIHLWDVMVQIMDIGSLQNDQDSTFYNKVIGFVTSILGLTLISTMLAFVTSIFKEKLEELKKGKSSIIEADHTLILGFGNRALEILRELVEANESESDAAVVVLCETDKEEMDDFFNLTLTHRGSTRVITRSGAVSSPLFLTRMGLLECKSVILLNHAQTADSPELKNQADYRVLKTIMAILSATEQRGQIPPVVAQFHYARNRELALDVSPGNIIALDEDLILSKILVQTSRSPGLSLVYSDLVGFVGNEVYFSEPAESVVGLAFGELIFYFDPSVPLGIRNLEGGIELNPPQSRVLEAGEELIILAEDDSTIHYLPQMPVVPTPRPLSKDKPKLTTERFLILGWSKKSPILIHEYASYLLPGSTIDVVVKELTPEIKQAYGQVKKNCPNIKLRLAPVDMAADLFPRALNPESYDNVIILATEGRNIEEIDAEILSLLLKFRHYFKKLEQEQGRAVTTQLISEVMDSANLEIIQQAGVKDFLISNQFVSKIMAQISEEPRVNKVYEQLFQAEGSEIYLKAIGLYLADFSGPIPFADLMWAALQRGEVCFGVKLAREEKLQGTNFGTYILPTKGREFELEPEDRLIVLALDQS</sequence>
<evidence type="ECO:0000256" key="5">
    <source>
        <dbReference type="ARBA" id="ARBA00023065"/>
    </source>
</evidence>
<evidence type="ECO:0000256" key="6">
    <source>
        <dbReference type="ARBA" id="ARBA00023136"/>
    </source>
</evidence>
<dbReference type="Pfam" id="PF06241">
    <property type="entry name" value="Castor_Poll_mid"/>
    <property type="match status" value="1"/>
</dbReference>
<dbReference type="EMBL" id="MFNF01000027">
    <property type="protein sequence ID" value="OGH01902.1"/>
    <property type="molecule type" value="Genomic_DNA"/>
</dbReference>
<organism evidence="9 10">
    <name type="scientific">Candidatus Lambdaproteobacteria bacterium RIFOXYD2_FULL_56_26</name>
    <dbReference type="NCBI Taxonomy" id="1817773"/>
    <lineage>
        <taxon>Bacteria</taxon>
        <taxon>Pseudomonadati</taxon>
        <taxon>Pseudomonadota</taxon>
        <taxon>Candidatus Lambdaproteobacteria</taxon>
    </lineage>
</organism>
<dbReference type="InterPro" id="IPR044849">
    <property type="entry name" value="CASTOR/POLLUX/SYM8-like"/>
</dbReference>
<keyword evidence="4 7" id="KW-1133">Transmembrane helix</keyword>
<feature type="transmembrane region" description="Helical" evidence="7">
    <location>
        <begin position="21"/>
        <end position="40"/>
    </location>
</feature>
<reference evidence="9 10" key="1">
    <citation type="journal article" date="2016" name="Nat. Commun.">
        <title>Thousands of microbial genomes shed light on interconnected biogeochemical processes in an aquifer system.</title>
        <authorList>
            <person name="Anantharaman K."/>
            <person name="Brown C.T."/>
            <person name="Hug L.A."/>
            <person name="Sharon I."/>
            <person name="Castelle C.J."/>
            <person name="Probst A.J."/>
            <person name="Thomas B.C."/>
            <person name="Singh A."/>
            <person name="Wilkins M.J."/>
            <person name="Karaoz U."/>
            <person name="Brodie E.L."/>
            <person name="Williams K.H."/>
            <person name="Hubbard S.S."/>
            <person name="Banfield J.F."/>
        </authorList>
    </citation>
    <scope>NUCLEOTIDE SEQUENCE [LARGE SCALE GENOMIC DNA]</scope>
</reference>
<keyword evidence="2" id="KW-0813">Transport</keyword>
<proteinExistence type="predicted"/>
<evidence type="ECO:0000256" key="4">
    <source>
        <dbReference type="ARBA" id="ARBA00022989"/>
    </source>
</evidence>
<dbReference type="Proteomes" id="UP000177583">
    <property type="component" value="Unassembled WGS sequence"/>
</dbReference>
<evidence type="ECO:0000256" key="2">
    <source>
        <dbReference type="ARBA" id="ARBA00022448"/>
    </source>
</evidence>
<keyword evidence="3 7" id="KW-0812">Transmembrane</keyword>
<keyword evidence="5" id="KW-0406">Ion transport</keyword>
<feature type="transmembrane region" description="Helical" evidence="7">
    <location>
        <begin position="87"/>
        <end position="111"/>
    </location>
</feature>
<dbReference type="PANTHER" id="PTHR31563:SF10">
    <property type="entry name" value="ION CHANNEL POLLUX-RELATED"/>
    <property type="match status" value="1"/>
</dbReference>
<evidence type="ECO:0000256" key="7">
    <source>
        <dbReference type="SAM" id="Phobius"/>
    </source>
</evidence>
<dbReference type="GO" id="GO:0012505">
    <property type="term" value="C:endomembrane system"/>
    <property type="evidence" value="ECO:0007669"/>
    <property type="project" value="UniProtKB-SubCell"/>
</dbReference>
<evidence type="ECO:0000313" key="10">
    <source>
        <dbReference type="Proteomes" id="UP000177583"/>
    </source>
</evidence>
<protein>
    <recommendedName>
        <fullName evidence="8">CASTOR/POLLUX/SYM8 ion channel conserved domain-containing protein</fullName>
    </recommendedName>
</protein>
<evidence type="ECO:0000259" key="8">
    <source>
        <dbReference type="Pfam" id="PF06241"/>
    </source>
</evidence>